<comment type="similarity">
    <text evidence="2">Belongs to the ROK (NagC/XylR) family.</text>
</comment>
<evidence type="ECO:0000256" key="3">
    <source>
        <dbReference type="ARBA" id="ARBA00022629"/>
    </source>
</evidence>
<dbReference type="Proteomes" id="UP000028123">
    <property type="component" value="Unassembled WGS sequence"/>
</dbReference>
<protein>
    <submittedName>
        <fullName evidence="4">ROK family transcriptional regulator</fullName>
    </submittedName>
</protein>
<dbReference type="Gene3D" id="3.30.420.40">
    <property type="match status" value="2"/>
</dbReference>
<comment type="function">
    <text evidence="1">Transcriptional repressor of xylose-utilizing enzymes.</text>
</comment>
<name>A0A081P8M3_9BACL</name>
<evidence type="ECO:0000313" key="5">
    <source>
        <dbReference type="Proteomes" id="UP000028123"/>
    </source>
</evidence>
<sequence>MKKIVKHDQDVIRQHNKQMILDIIKEKRPISRAEITKITKLSPTSVGRIVAELCEQGLVRETELSSGGVGRKAIMLDIDPQAVFSIGVDIGKKIVRFGVMEFSGKLLYELPVGHTAIETEADRTIDLIADTINRLVKEQGLDSSKLIGIGIGVPGVIDHERGVVQYSSTLGWRNVPLAAQIKERTGIDTVIDNDLKVKILAEYLCGSARGSKKTALIELGTGVGSSLIIDGEIFRGGSNSAGELGHTTLDPNGNLCECGKRGCLQTYIDESAILHEANRIVEIGDIGQLFEAARSDESWAKEIISRTSLYIGIAINNIVCMYNPDAVILSGNMVENYSDIVPLIEEQCAQVVWEPFRGGFKILASDLKEQSIVIGAASLVLNNYVNQS</sequence>
<dbReference type="AlphaFoldDB" id="A0A081P8M3"/>
<evidence type="ECO:0000313" key="4">
    <source>
        <dbReference type="EMBL" id="KEQ27046.1"/>
    </source>
</evidence>
<dbReference type="SUPFAM" id="SSF53067">
    <property type="entry name" value="Actin-like ATPase domain"/>
    <property type="match status" value="1"/>
</dbReference>
<evidence type="ECO:0000256" key="1">
    <source>
        <dbReference type="ARBA" id="ARBA00002486"/>
    </source>
</evidence>
<gene>
    <name evidence="4" type="ORF">ET33_24435</name>
</gene>
<dbReference type="InterPro" id="IPR000600">
    <property type="entry name" value="ROK"/>
</dbReference>
<keyword evidence="3" id="KW-0859">Xylose metabolism</keyword>
<dbReference type="PANTHER" id="PTHR18964:SF149">
    <property type="entry name" value="BIFUNCTIONAL UDP-N-ACETYLGLUCOSAMINE 2-EPIMERASE_N-ACETYLMANNOSAMINE KINASE"/>
    <property type="match status" value="1"/>
</dbReference>
<keyword evidence="5" id="KW-1185">Reference proteome</keyword>
<dbReference type="GO" id="GO:0042732">
    <property type="term" value="P:D-xylose metabolic process"/>
    <property type="evidence" value="ECO:0007669"/>
    <property type="project" value="UniProtKB-KW"/>
</dbReference>
<keyword evidence="3" id="KW-0119">Carbohydrate metabolism</keyword>
<dbReference type="Pfam" id="PF13412">
    <property type="entry name" value="HTH_24"/>
    <property type="match status" value="1"/>
</dbReference>
<dbReference type="InterPro" id="IPR036388">
    <property type="entry name" value="WH-like_DNA-bd_sf"/>
</dbReference>
<proteinExistence type="inferred from homology"/>
<accession>A0A081P8M3</accession>
<reference evidence="4 5" key="1">
    <citation type="submission" date="2014-06" db="EMBL/GenBank/DDBJ databases">
        <title>Draft genome sequence of Paenibacillus sp. MSt1.</title>
        <authorList>
            <person name="Aw Y.K."/>
            <person name="Ong K.S."/>
            <person name="Gan H.M."/>
            <person name="Lee S.M."/>
        </authorList>
    </citation>
    <scope>NUCLEOTIDE SEQUENCE [LARGE SCALE GENOMIC DNA]</scope>
    <source>
        <strain evidence="4 5">MSt1</strain>
    </source>
</reference>
<dbReference type="eggNOG" id="COG1940">
    <property type="taxonomic scope" value="Bacteria"/>
</dbReference>
<organism evidence="4 5">
    <name type="scientific">Paenibacillus tyrfis</name>
    <dbReference type="NCBI Taxonomy" id="1501230"/>
    <lineage>
        <taxon>Bacteria</taxon>
        <taxon>Bacillati</taxon>
        <taxon>Bacillota</taxon>
        <taxon>Bacilli</taxon>
        <taxon>Bacillales</taxon>
        <taxon>Paenibacillaceae</taxon>
        <taxon>Paenibacillus</taxon>
    </lineage>
</organism>
<dbReference type="InterPro" id="IPR036390">
    <property type="entry name" value="WH_DNA-bd_sf"/>
</dbReference>
<evidence type="ECO:0000256" key="2">
    <source>
        <dbReference type="ARBA" id="ARBA00006479"/>
    </source>
</evidence>
<dbReference type="Pfam" id="PF00480">
    <property type="entry name" value="ROK"/>
    <property type="match status" value="1"/>
</dbReference>
<dbReference type="Gene3D" id="1.10.10.10">
    <property type="entry name" value="Winged helix-like DNA-binding domain superfamily/Winged helix DNA-binding domain"/>
    <property type="match status" value="1"/>
</dbReference>
<dbReference type="OrthoDB" id="9796533at2"/>
<dbReference type="SUPFAM" id="SSF46785">
    <property type="entry name" value="Winged helix' DNA-binding domain"/>
    <property type="match status" value="1"/>
</dbReference>
<dbReference type="RefSeq" id="WP_051775097.1">
    <property type="nucleotide sequence ID" value="NZ_JNVM01000004.1"/>
</dbReference>
<dbReference type="InterPro" id="IPR043129">
    <property type="entry name" value="ATPase_NBD"/>
</dbReference>
<dbReference type="EMBL" id="JNVM01000004">
    <property type="protein sequence ID" value="KEQ27046.1"/>
    <property type="molecule type" value="Genomic_DNA"/>
</dbReference>
<comment type="caution">
    <text evidence="4">The sequence shown here is derived from an EMBL/GenBank/DDBJ whole genome shotgun (WGS) entry which is preliminary data.</text>
</comment>
<dbReference type="PANTHER" id="PTHR18964">
    <property type="entry name" value="ROK (REPRESSOR, ORF, KINASE) FAMILY"/>
    <property type="match status" value="1"/>
</dbReference>